<evidence type="ECO:0000313" key="3">
    <source>
        <dbReference type="EMBL" id="TCE86285.1"/>
    </source>
</evidence>
<feature type="transmembrane region" description="Helical" evidence="2">
    <location>
        <begin position="43"/>
        <end position="66"/>
    </location>
</feature>
<proteinExistence type="predicted"/>
<comment type="caution">
    <text evidence="3">The sequence shown here is derived from an EMBL/GenBank/DDBJ whole genome shotgun (WGS) entry which is preliminary data.</text>
</comment>
<sequence length="171" mass="18912">MPEAIISAKGTEAPTVRSGRFTGSMGVMGIFWKISKWYNRYQFLMWAAGILTAVAAPLVGYATYFLGVGNRRAELLSDSPEYANDMTAANVIQWLTGQAHSYGRILGIIAIIGTLLIIFCITFTIIGWIGQRTEISGTDQSSEIQEKGRRKAETEEQYDDYGQTMEHSLGI</sequence>
<organism evidence="3 4">
    <name type="scientific">Bifidobacterium longum subsp. longum</name>
    <dbReference type="NCBI Taxonomy" id="1679"/>
    <lineage>
        <taxon>Bacteria</taxon>
        <taxon>Bacillati</taxon>
        <taxon>Actinomycetota</taxon>
        <taxon>Actinomycetes</taxon>
        <taxon>Bifidobacteriales</taxon>
        <taxon>Bifidobacteriaceae</taxon>
        <taxon>Bifidobacterium</taxon>
    </lineage>
</organism>
<feature type="region of interest" description="Disordered" evidence="1">
    <location>
        <begin position="139"/>
        <end position="159"/>
    </location>
</feature>
<reference evidence="3 4" key="1">
    <citation type="journal article" date="2018" name="Sci. Rep.">
        <title>Genomic diversity and distribution of Bifidobacterium longum subsp. longum across the human lifespan.</title>
        <authorList>
            <person name="Odamaki T."/>
            <person name="Bottacini F."/>
            <person name="Kato K."/>
            <person name="Mitsuyama E."/>
            <person name="Yoshida K."/>
            <person name="Horigome A."/>
            <person name="Xiao J.Z."/>
            <person name="van Sinderen D."/>
        </authorList>
    </citation>
    <scope>NUCLEOTIDE SEQUENCE [LARGE SCALE GENOMIC DNA]</scope>
    <source>
        <strain evidence="3 4">MCC10070</strain>
    </source>
</reference>
<protein>
    <submittedName>
        <fullName evidence="3">Uncharacterized protein</fullName>
    </submittedName>
</protein>
<evidence type="ECO:0000256" key="2">
    <source>
        <dbReference type="SAM" id="Phobius"/>
    </source>
</evidence>
<dbReference type="AlphaFoldDB" id="A0A4R0TVQ7"/>
<dbReference type="Proteomes" id="UP000291814">
    <property type="component" value="Unassembled WGS sequence"/>
</dbReference>
<name>A0A4R0TVQ7_BIFLL</name>
<keyword evidence="2" id="KW-0812">Transmembrane</keyword>
<evidence type="ECO:0000313" key="4">
    <source>
        <dbReference type="Proteomes" id="UP000291814"/>
    </source>
</evidence>
<evidence type="ECO:0000256" key="1">
    <source>
        <dbReference type="SAM" id="MobiDB-lite"/>
    </source>
</evidence>
<gene>
    <name evidence="3" type="ORF">MCC10070_0984</name>
</gene>
<accession>A0A4R0TVQ7</accession>
<keyword evidence="2" id="KW-1133">Transmembrane helix</keyword>
<dbReference type="EMBL" id="SHRR01000014">
    <property type="protein sequence ID" value="TCE86285.1"/>
    <property type="molecule type" value="Genomic_DNA"/>
</dbReference>
<keyword evidence="2" id="KW-0472">Membrane</keyword>
<feature type="transmembrane region" description="Helical" evidence="2">
    <location>
        <begin position="105"/>
        <end position="129"/>
    </location>
</feature>
<feature type="compositionally biased region" description="Basic and acidic residues" evidence="1">
    <location>
        <begin position="144"/>
        <end position="154"/>
    </location>
</feature>